<name>A0A9X3YF16_9ENTR</name>
<dbReference type="EMBL" id="JAOURS010000212">
    <property type="protein sequence ID" value="MDC6641672.1"/>
    <property type="molecule type" value="Genomic_DNA"/>
</dbReference>
<evidence type="ECO:0000313" key="1">
    <source>
        <dbReference type="EMBL" id="MDC6641672.1"/>
    </source>
</evidence>
<reference evidence="1" key="1">
    <citation type="journal article" date="2023" name="Genes Genomics">
        <title>Genomic insights of Leclercia adecarboxylata strains linked to an outbreak in public hospitals in Mexico.</title>
        <authorList>
            <person name="Barrios-Villa E."/>
            <person name="Pacheco-Flores B."/>
            <person name="Lozano-Zarain P."/>
            <person name="Del Campo-Ortega R."/>
            <person name="de Jesus Ascencio-Montiel I."/>
            <person name="Gonzalez-Leon M."/>
            <person name="Camorlinga-Ponce M."/>
            <person name="Gaytan Cervantes F.J."/>
            <person name="Gonzalez Torres C."/>
            <person name="Aguilar E."/>
            <person name="Gonzalez Ibarra J."/>
            <person name="Torres Lopez F.J."/>
            <person name="Rosas-Vargas H."/>
            <person name="Gonzalez-Bonilla C.R."/>
            <person name="Del Carmen Rocha-Gracia R."/>
        </authorList>
    </citation>
    <scope>NUCLEOTIDE SEQUENCE</scope>
    <source>
        <strain evidence="1">Lac40</strain>
    </source>
</reference>
<comment type="caution">
    <text evidence="1">The sequence shown here is derived from an EMBL/GenBank/DDBJ whole genome shotgun (WGS) entry which is preliminary data.</text>
</comment>
<dbReference type="AlphaFoldDB" id="A0A9X3YF16"/>
<evidence type="ECO:0000313" key="2">
    <source>
        <dbReference type="Proteomes" id="UP001149314"/>
    </source>
</evidence>
<feature type="non-terminal residue" evidence="1">
    <location>
        <position position="1"/>
    </location>
</feature>
<accession>A0A9X3YF16</accession>
<dbReference type="RefSeq" id="WP_272733636.1">
    <property type="nucleotide sequence ID" value="NZ_JAOURS010000212.1"/>
</dbReference>
<organism evidence="1 2">
    <name type="scientific">Leclercia adecarboxylata</name>
    <dbReference type="NCBI Taxonomy" id="83655"/>
    <lineage>
        <taxon>Bacteria</taxon>
        <taxon>Pseudomonadati</taxon>
        <taxon>Pseudomonadota</taxon>
        <taxon>Gammaproteobacteria</taxon>
        <taxon>Enterobacterales</taxon>
        <taxon>Enterobacteriaceae</taxon>
        <taxon>Leclercia</taxon>
    </lineage>
</organism>
<proteinExistence type="predicted"/>
<sequence length="102" mass="10507">FYDCVRAGQLGQECKLNSPQSAYDSITKALVAKGRTTCKVAGARYIGATEAKNDVIEVACADGGPGFVLHMPQSGNTIDQVLSCGQSAAAGAACKLPTNVKK</sequence>
<gene>
    <name evidence="1" type="ORF">OEZ79_26270</name>
</gene>
<dbReference type="Proteomes" id="UP001149314">
    <property type="component" value="Unassembled WGS sequence"/>
</dbReference>
<protein>
    <submittedName>
        <fullName evidence="1">Uncharacterized protein</fullName>
    </submittedName>
</protein>